<protein>
    <submittedName>
        <fullName evidence="2">3' exoribonuclease</fullName>
    </submittedName>
</protein>
<accession>A0A8S5R229</accession>
<evidence type="ECO:0000259" key="1">
    <source>
        <dbReference type="Pfam" id="PF16473"/>
    </source>
</evidence>
<organism evidence="2">
    <name type="scientific">Siphoviridae sp. ctXX925</name>
    <dbReference type="NCBI Taxonomy" id="2826370"/>
    <lineage>
        <taxon>Viruses</taxon>
        <taxon>Duplodnaviria</taxon>
        <taxon>Heunggongvirae</taxon>
        <taxon>Uroviricota</taxon>
        <taxon>Caudoviricetes</taxon>
    </lineage>
</organism>
<proteinExistence type="predicted"/>
<evidence type="ECO:0000313" key="2">
    <source>
        <dbReference type="EMBL" id="DAE25147.1"/>
    </source>
</evidence>
<dbReference type="GO" id="GO:0003676">
    <property type="term" value="F:nucleic acid binding"/>
    <property type="evidence" value="ECO:0007669"/>
    <property type="project" value="InterPro"/>
</dbReference>
<feature type="domain" description="3'-5' exoribonuclease Rv2179c-like" evidence="1">
    <location>
        <begin position="6"/>
        <end position="166"/>
    </location>
</feature>
<name>A0A8S5R229_9CAUD</name>
<dbReference type="InterPro" id="IPR036397">
    <property type="entry name" value="RNaseH_sf"/>
</dbReference>
<dbReference type="Pfam" id="PF16473">
    <property type="entry name" value="Rv2179c-like"/>
    <property type="match status" value="1"/>
</dbReference>
<dbReference type="Gene3D" id="3.30.420.10">
    <property type="entry name" value="Ribonuclease H-like superfamily/Ribonuclease H"/>
    <property type="match status" value="1"/>
</dbReference>
<dbReference type="SUPFAM" id="SSF53098">
    <property type="entry name" value="Ribonuclease H-like"/>
    <property type="match status" value="1"/>
</dbReference>
<dbReference type="EMBL" id="BK015794">
    <property type="protein sequence ID" value="DAE25147.1"/>
    <property type="molecule type" value="Genomic_DNA"/>
</dbReference>
<dbReference type="InterPro" id="IPR012337">
    <property type="entry name" value="RNaseH-like_sf"/>
</dbReference>
<sequence>MGELNITFDLETCALCPTAAVMSIGAVAWNAAAEDDPFTDGLSGGYSFYRHVDLRSSFVDGLTFDKKTSEWWATQGDDVKKSLLDYDEKPLQSIDSVIEDFFSFIVYVQDETSAMEVKLWSQGTDFDIGILRNICSKYSIEIPVSYKNFRDHRTFFMEGANIVVGKAGEELDSNKAYLLVNEYDGPGEPHNPVYDCKRSIYSTWQMMKRLRSLDIEKE</sequence>
<reference evidence="2" key="1">
    <citation type="journal article" date="2021" name="Proc. Natl. Acad. Sci. U.S.A.">
        <title>A Catalog of Tens of Thousands of Viruses from Human Metagenomes Reveals Hidden Associations with Chronic Diseases.</title>
        <authorList>
            <person name="Tisza M.J."/>
            <person name="Buck C.B."/>
        </authorList>
    </citation>
    <scope>NUCLEOTIDE SEQUENCE</scope>
    <source>
        <strain evidence="2">CtXX925</strain>
    </source>
</reference>
<dbReference type="InterPro" id="IPR033390">
    <property type="entry name" value="Rv2179c-like"/>
</dbReference>